<feature type="region of interest" description="Disordered" evidence="2">
    <location>
        <begin position="1"/>
        <end position="24"/>
    </location>
</feature>
<accession>A0A4S8JLX6</accession>
<dbReference type="PANTHER" id="PTHR31087:SF25">
    <property type="entry name" value="TRANSLATION INITIATION FACTOR 2B FAMILY PROTEIN, PUTATIVE, EXPRESSED-RELATED"/>
    <property type="match status" value="1"/>
</dbReference>
<protein>
    <recommendedName>
        <fullName evidence="5">Protein LURP-one-related 11</fullName>
    </recommendedName>
</protein>
<organism evidence="3 4">
    <name type="scientific">Musa balbisiana</name>
    <name type="common">Banana</name>
    <dbReference type="NCBI Taxonomy" id="52838"/>
    <lineage>
        <taxon>Eukaryota</taxon>
        <taxon>Viridiplantae</taxon>
        <taxon>Streptophyta</taxon>
        <taxon>Embryophyta</taxon>
        <taxon>Tracheophyta</taxon>
        <taxon>Spermatophyta</taxon>
        <taxon>Magnoliopsida</taxon>
        <taxon>Liliopsida</taxon>
        <taxon>Zingiberales</taxon>
        <taxon>Musaceae</taxon>
        <taxon>Musa</taxon>
    </lineage>
</organism>
<dbReference type="InterPro" id="IPR038595">
    <property type="entry name" value="LOR_sf"/>
</dbReference>
<feature type="compositionally biased region" description="Low complexity" evidence="2">
    <location>
        <begin position="12"/>
        <end position="24"/>
    </location>
</feature>
<proteinExistence type="inferred from homology"/>
<comment type="similarity">
    <text evidence="1">Belongs to the LOR family.</text>
</comment>
<dbReference type="EMBL" id="PYDT01000004">
    <property type="protein sequence ID" value="THU62679.1"/>
    <property type="molecule type" value="Genomic_DNA"/>
</dbReference>
<evidence type="ECO:0000313" key="3">
    <source>
        <dbReference type="EMBL" id="THU62679.1"/>
    </source>
</evidence>
<name>A0A4S8JLX6_MUSBA</name>
<dbReference type="InterPro" id="IPR007612">
    <property type="entry name" value="LOR"/>
</dbReference>
<evidence type="ECO:0000256" key="2">
    <source>
        <dbReference type="SAM" id="MobiDB-lite"/>
    </source>
</evidence>
<reference evidence="3 4" key="1">
    <citation type="journal article" date="2019" name="Nat. Plants">
        <title>Genome sequencing of Musa balbisiana reveals subgenome evolution and function divergence in polyploid bananas.</title>
        <authorList>
            <person name="Yao X."/>
        </authorList>
    </citation>
    <scope>NUCLEOTIDE SEQUENCE [LARGE SCALE GENOMIC DNA]</scope>
    <source>
        <strain evidence="4">cv. DH-PKW</strain>
        <tissue evidence="3">Leaves</tissue>
    </source>
</reference>
<evidence type="ECO:0000313" key="4">
    <source>
        <dbReference type="Proteomes" id="UP000317650"/>
    </source>
</evidence>
<sequence length="213" mass="24016">MEHKVHPEPLLPSASPSSSSSSSRASFSMTARREVYTLWMKSLVLSGNGCTVYDSTGRLAYRVDNYDCKCSDEVYLMDHGGRTLCKILRRKLRVFGRWEGYRCHDSAREEKRPWFRVKKGDGILRRSRSREIEVMVGCSKGKESCYRTEGLGNKLAFKIKDLAGRTVAEVGRKRTEGGVVLGEDVLMLVVEPNADRLLIMGLMVVCGLIKQNM</sequence>
<dbReference type="Pfam" id="PF04525">
    <property type="entry name" value="LOR"/>
    <property type="match status" value="1"/>
</dbReference>
<keyword evidence="4" id="KW-1185">Reference proteome</keyword>
<evidence type="ECO:0008006" key="5">
    <source>
        <dbReference type="Google" id="ProtNLM"/>
    </source>
</evidence>
<comment type="caution">
    <text evidence="3">The sequence shown here is derived from an EMBL/GenBank/DDBJ whole genome shotgun (WGS) entry which is preliminary data.</text>
</comment>
<dbReference type="Gene3D" id="2.40.160.200">
    <property type="entry name" value="LURP1-related"/>
    <property type="match status" value="1"/>
</dbReference>
<gene>
    <name evidence="3" type="ORF">C4D60_Mb01t07620</name>
</gene>
<evidence type="ECO:0000256" key="1">
    <source>
        <dbReference type="ARBA" id="ARBA00005437"/>
    </source>
</evidence>
<dbReference type="InterPro" id="IPR025659">
    <property type="entry name" value="Tubby-like_C"/>
</dbReference>
<dbReference type="SUPFAM" id="SSF54518">
    <property type="entry name" value="Tubby C-terminal domain-like"/>
    <property type="match status" value="1"/>
</dbReference>
<dbReference type="PANTHER" id="PTHR31087">
    <property type="match status" value="1"/>
</dbReference>
<dbReference type="AlphaFoldDB" id="A0A4S8JLX6"/>
<dbReference type="Proteomes" id="UP000317650">
    <property type="component" value="Chromosome 1"/>
</dbReference>